<comment type="caution">
    <text evidence="1">The sequence shown here is derived from an EMBL/GenBank/DDBJ whole genome shotgun (WGS) entry which is preliminary data.</text>
</comment>
<sequence>MFRTKILSTEELSKFFPNQKVSHENLKSNILLKQEIKNEIFLQELRRIELEDSESEKEIAEARIILERNYPLDSYFLETIVSSAFLLNLSDEEIHDLATADKLRIQ</sequence>
<accession>A0AAN9TR68</accession>
<reference evidence="1 2" key="1">
    <citation type="submission" date="2024-03" db="EMBL/GenBank/DDBJ databases">
        <title>Adaptation during the transition from Ophiocordyceps entomopathogen to insect associate is accompanied by gene loss and intensified selection.</title>
        <authorList>
            <person name="Ward C.M."/>
            <person name="Onetto C.A."/>
            <person name="Borneman A.R."/>
        </authorList>
    </citation>
    <scope>NUCLEOTIDE SEQUENCE [LARGE SCALE GENOMIC DNA]</scope>
    <source>
        <strain evidence="1">AWRI1</strain>
        <tissue evidence="1">Single Adult Female</tissue>
    </source>
</reference>
<dbReference type="Proteomes" id="UP001367676">
    <property type="component" value="Unassembled WGS sequence"/>
</dbReference>
<evidence type="ECO:0000313" key="1">
    <source>
        <dbReference type="EMBL" id="KAK7603397.1"/>
    </source>
</evidence>
<dbReference type="AlphaFoldDB" id="A0AAN9TR68"/>
<evidence type="ECO:0000313" key="2">
    <source>
        <dbReference type="Proteomes" id="UP001367676"/>
    </source>
</evidence>
<dbReference type="EMBL" id="JBBCAQ010000006">
    <property type="protein sequence ID" value="KAK7603397.1"/>
    <property type="molecule type" value="Genomic_DNA"/>
</dbReference>
<organism evidence="1 2">
    <name type="scientific">Parthenolecanium corni</name>
    <dbReference type="NCBI Taxonomy" id="536013"/>
    <lineage>
        <taxon>Eukaryota</taxon>
        <taxon>Metazoa</taxon>
        <taxon>Ecdysozoa</taxon>
        <taxon>Arthropoda</taxon>
        <taxon>Hexapoda</taxon>
        <taxon>Insecta</taxon>
        <taxon>Pterygota</taxon>
        <taxon>Neoptera</taxon>
        <taxon>Paraneoptera</taxon>
        <taxon>Hemiptera</taxon>
        <taxon>Sternorrhyncha</taxon>
        <taxon>Coccoidea</taxon>
        <taxon>Coccidae</taxon>
        <taxon>Parthenolecanium</taxon>
    </lineage>
</organism>
<gene>
    <name evidence="1" type="ORF">V9T40_003396</name>
</gene>
<protein>
    <submittedName>
        <fullName evidence="1">Uncharacterized protein</fullName>
    </submittedName>
</protein>
<name>A0AAN9TR68_9HEMI</name>
<keyword evidence="2" id="KW-1185">Reference proteome</keyword>
<proteinExistence type="predicted"/>